<organism evidence="2 3">
    <name type="scientific">Erythroxylum novogranatense</name>
    <dbReference type="NCBI Taxonomy" id="1862640"/>
    <lineage>
        <taxon>Eukaryota</taxon>
        <taxon>Viridiplantae</taxon>
        <taxon>Streptophyta</taxon>
        <taxon>Embryophyta</taxon>
        <taxon>Tracheophyta</taxon>
        <taxon>Spermatophyta</taxon>
        <taxon>Magnoliopsida</taxon>
        <taxon>eudicotyledons</taxon>
        <taxon>Gunneridae</taxon>
        <taxon>Pentapetalae</taxon>
        <taxon>rosids</taxon>
        <taxon>fabids</taxon>
        <taxon>Malpighiales</taxon>
        <taxon>Erythroxylaceae</taxon>
        <taxon>Erythroxylum</taxon>
    </lineage>
</organism>
<dbReference type="AlphaFoldDB" id="A0AAV8UC69"/>
<evidence type="ECO:0000313" key="2">
    <source>
        <dbReference type="EMBL" id="KAJ8775353.1"/>
    </source>
</evidence>
<feature type="compositionally biased region" description="Basic and acidic residues" evidence="1">
    <location>
        <begin position="18"/>
        <end position="27"/>
    </location>
</feature>
<comment type="caution">
    <text evidence="2">The sequence shown here is derived from an EMBL/GenBank/DDBJ whole genome shotgun (WGS) entry which is preliminary data.</text>
</comment>
<dbReference type="PANTHER" id="PTHR33264:SF6">
    <property type="entry name" value="OS01G0638800 PROTEIN"/>
    <property type="match status" value="1"/>
</dbReference>
<keyword evidence="3" id="KW-1185">Reference proteome</keyword>
<dbReference type="EMBL" id="JAIWQS010000001">
    <property type="protein sequence ID" value="KAJ8775353.1"/>
    <property type="molecule type" value="Genomic_DNA"/>
</dbReference>
<evidence type="ECO:0000313" key="3">
    <source>
        <dbReference type="Proteomes" id="UP001159364"/>
    </source>
</evidence>
<name>A0AAV8UC69_9ROSI</name>
<proteinExistence type="predicted"/>
<reference evidence="2 3" key="1">
    <citation type="submission" date="2021-09" db="EMBL/GenBank/DDBJ databases">
        <title>Genomic insights and catalytic innovation underlie evolution of tropane alkaloids biosynthesis.</title>
        <authorList>
            <person name="Wang Y.-J."/>
            <person name="Tian T."/>
            <person name="Huang J.-P."/>
            <person name="Huang S.-X."/>
        </authorList>
    </citation>
    <scope>NUCLEOTIDE SEQUENCE [LARGE SCALE GENOMIC DNA]</scope>
    <source>
        <strain evidence="2">KIB-2018</strain>
        <tissue evidence="2">Leaf</tissue>
    </source>
</reference>
<dbReference type="Proteomes" id="UP001159364">
    <property type="component" value="Linkage Group LG01"/>
</dbReference>
<feature type="compositionally biased region" description="Basic and acidic residues" evidence="1">
    <location>
        <begin position="1"/>
        <end position="10"/>
    </location>
</feature>
<evidence type="ECO:0000256" key="1">
    <source>
        <dbReference type="SAM" id="MobiDB-lite"/>
    </source>
</evidence>
<feature type="region of interest" description="Disordered" evidence="1">
    <location>
        <begin position="111"/>
        <end position="137"/>
    </location>
</feature>
<gene>
    <name evidence="2" type="ORF">K2173_020357</name>
</gene>
<feature type="region of interest" description="Disordered" evidence="1">
    <location>
        <begin position="1"/>
        <end position="29"/>
    </location>
</feature>
<sequence length="198" mass="22664">MKEEKRRAQEDLITGSSSREDQMEKNPPRVSCKYASRHTRKISYTVDESEDTIECSGKYCQSCTAGLIADCIALCCCPCALVNLFTLAFVKVPWTIGRRCLGRVKKKTKNKNKKKPESDIKCKKNSSSSSEGDNTMVVERDEKLRKRREEEEIWEIETVFSEVEDMARFSAKLEAERVWLELYQVGHLGFGRVSFTGI</sequence>
<protein>
    <submittedName>
        <fullName evidence="2">Uncharacterized protein</fullName>
    </submittedName>
</protein>
<accession>A0AAV8UC69</accession>
<dbReference type="PANTHER" id="PTHR33264">
    <property type="entry name" value="EXPRESSED PROTEIN"/>
    <property type="match status" value="1"/>
</dbReference>